<accession>A0A1I0HTD3</accession>
<evidence type="ECO:0000313" key="1">
    <source>
        <dbReference type="EMBL" id="SET86500.1"/>
    </source>
</evidence>
<evidence type="ECO:0000313" key="2">
    <source>
        <dbReference type="Proteomes" id="UP000199095"/>
    </source>
</evidence>
<proteinExistence type="predicted"/>
<gene>
    <name evidence="1" type="ORF">SAMN05421676_109139</name>
</gene>
<dbReference type="RefSeq" id="WP_093136545.1">
    <property type="nucleotide sequence ID" value="NZ_FOHJ01000009.1"/>
</dbReference>
<organism evidence="1 2">
    <name type="scientific">Salinibacillus kushneri</name>
    <dbReference type="NCBI Taxonomy" id="237682"/>
    <lineage>
        <taxon>Bacteria</taxon>
        <taxon>Bacillati</taxon>
        <taxon>Bacillota</taxon>
        <taxon>Bacilli</taxon>
        <taxon>Bacillales</taxon>
        <taxon>Bacillaceae</taxon>
        <taxon>Salinibacillus</taxon>
    </lineage>
</organism>
<dbReference type="EMBL" id="FOHJ01000009">
    <property type="protein sequence ID" value="SET86500.1"/>
    <property type="molecule type" value="Genomic_DNA"/>
</dbReference>
<sequence>MKSLQDVVYNWLTIQLVADARPEDQAAIDTAQFFKKMLENDHNVEKIEVKKLEDMYSVMVEKKDENRSFRFPIELIECINDQIQKEPEKFTIYP</sequence>
<name>A0A1I0HTD3_9BACI</name>
<reference evidence="2" key="1">
    <citation type="submission" date="2016-10" db="EMBL/GenBank/DDBJ databases">
        <authorList>
            <person name="Varghese N."/>
            <person name="Submissions S."/>
        </authorList>
    </citation>
    <scope>NUCLEOTIDE SEQUENCE [LARGE SCALE GENOMIC DNA]</scope>
    <source>
        <strain evidence="2">CGMCC 1.3566</strain>
    </source>
</reference>
<dbReference type="AlphaFoldDB" id="A0A1I0HTD3"/>
<protein>
    <submittedName>
        <fullName evidence="1">Uncharacterized protein</fullName>
    </submittedName>
</protein>
<dbReference type="STRING" id="237682.SAMN05421676_109139"/>
<dbReference type="Proteomes" id="UP000199095">
    <property type="component" value="Unassembled WGS sequence"/>
</dbReference>
<keyword evidence="2" id="KW-1185">Reference proteome</keyword>
<dbReference type="OrthoDB" id="2692034at2"/>